<feature type="domain" description="Methyl-accepting transducer" evidence="13">
    <location>
        <begin position="274"/>
        <end position="503"/>
    </location>
</feature>
<dbReference type="InterPro" id="IPR003122">
    <property type="entry name" value="Tar_rcpt_lig-bd"/>
</dbReference>
<dbReference type="SMART" id="SM00283">
    <property type="entry name" value="MA"/>
    <property type="match status" value="1"/>
</dbReference>
<evidence type="ECO:0000256" key="5">
    <source>
        <dbReference type="ARBA" id="ARBA00022519"/>
    </source>
</evidence>
<keyword evidence="6 12" id="KW-0812">Transmembrane</keyword>
<dbReference type="Gene3D" id="1.10.287.950">
    <property type="entry name" value="Methyl-accepting chemotaxis protein"/>
    <property type="match status" value="1"/>
</dbReference>
<dbReference type="InterPro" id="IPR003660">
    <property type="entry name" value="HAMP_dom"/>
</dbReference>
<protein>
    <submittedName>
        <fullName evidence="15">Methyl-accepting chemotaxis protein II</fullName>
    </submittedName>
</protein>
<evidence type="ECO:0000256" key="11">
    <source>
        <dbReference type="PROSITE-ProRule" id="PRU00284"/>
    </source>
</evidence>
<keyword evidence="16" id="KW-1185">Reference proteome</keyword>
<evidence type="ECO:0000313" key="16">
    <source>
        <dbReference type="Proteomes" id="UP000316142"/>
    </source>
</evidence>
<name>A0ABY2Z1J2_9GAMM</name>
<dbReference type="Pfam" id="PF00015">
    <property type="entry name" value="MCPsignal"/>
    <property type="match status" value="1"/>
</dbReference>
<keyword evidence="5" id="KW-0997">Cell inner membrane</keyword>
<keyword evidence="4" id="KW-0145">Chemotaxis</keyword>
<keyword evidence="3" id="KW-0488">Methylation</keyword>
<dbReference type="Pfam" id="PF02203">
    <property type="entry name" value="TarH"/>
    <property type="match status" value="1"/>
</dbReference>
<evidence type="ECO:0000256" key="1">
    <source>
        <dbReference type="ARBA" id="ARBA00004429"/>
    </source>
</evidence>
<dbReference type="Proteomes" id="UP000316142">
    <property type="component" value="Unassembled WGS sequence"/>
</dbReference>
<sequence length="519" mass="57439">MSAIRKFKLSRVLLISGIFIIVIQLCVGLVFLNYLRSDRDNFRNADVVSKKVRLLSDIWTQLNEVRADTNRIALWLIKDGPGSEKVNYFIAHGEKILSQSRKDFFSYQQLADIRGVPEDIQKSLQKSFQAYSAILQQSLNNGYKKDANLMFSINAGPYKDKMQSDYDAWRSRVADISVHISEKSSETYSKVTVFFYGMIIFNLIFMFGLIRVFKNVLIQPLSQVYAQLERIQSGDLTSEVKTEFPRKTEIGGLFFKLSEMQSGLIRVISEIKEGSLNIVKGISEVSSGNNELSARTEQQAASIVQTASSMEEMTVAVKNNAQNSADVSELINDTRTKSEQGKSVVLSLSDRLKTMQEKSSKINDITGIIESIAFQTNILALNAAVEAARAGEHGKGFAVVAGEVRNLAQKSSSSAKEISDLISDSVTEIEEGAKLSDVAQDSISGVYDAILEIHDVMHNIRTATDEQSKGLEQINIAISELDTVTQKNSALAEETSSAVMLVESETVNLNRVVDSFKTG</sequence>
<dbReference type="SMART" id="SM00304">
    <property type="entry name" value="HAMP"/>
    <property type="match status" value="1"/>
</dbReference>
<keyword evidence="9 11" id="KW-0807">Transducer</keyword>
<evidence type="ECO:0000256" key="9">
    <source>
        <dbReference type="ARBA" id="ARBA00023224"/>
    </source>
</evidence>
<organism evidence="15 16">
    <name type="scientific">Pantoea anthophila</name>
    <dbReference type="NCBI Taxonomy" id="470931"/>
    <lineage>
        <taxon>Bacteria</taxon>
        <taxon>Pseudomonadati</taxon>
        <taxon>Pseudomonadota</taxon>
        <taxon>Gammaproteobacteria</taxon>
        <taxon>Enterobacterales</taxon>
        <taxon>Erwiniaceae</taxon>
        <taxon>Pantoea</taxon>
    </lineage>
</organism>
<evidence type="ECO:0000256" key="3">
    <source>
        <dbReference type="ARBA" id="ARBA00022481"/>
    </source>
</evidence>
<feature type="domain" description="HAMP" evidence="14">
    <location>
        <begin position="215"/>
        <end position="269"/>
    </location>
</feature>
<keyword evidence="7 12" id="KW-1133">Transmembrane helix</keyword>
<dbReference type="SUPFAM" id="SSF58104">
    <property type="entry name" value="Methyl-accepting chemotaxis protein (MCP) signaling domain"/>
    <property type="match status" value="1"/>
</dbReference>
<dbReference type="PANTHER" id="PTHR43531:SF7">
    <property type="entry name" value="AEROTAXIS RECEPTOR"/>
    <property type="match status" value="1"/>
</dbReference>
<dbReference type="InterPro" id="IPR051310">
    <property type="entry name" value="MCP_chemotaxis"/>
</dbReference>
<proteinExistence type="inferred from homology"/>
<accession>A0ABY2Z1J2</accession>
<dbReference type="Gene3D" id="1.20.120.30">
    <property type="entry name" value="Aspartate receptor, ligand-binding domain"/>
    <property type="match status" value="1"/>
</dbReference>
<evidence type="ECO:0000256" key="6">
    <source>
        <dbReference type="ARBA" id="ARBA00022692"/>
    </source>
</evidence>
<dbReference type="CDD" id="cd19407">
    <property type="entry name" value="Tar_Tsr_sensor"/>
    <property type="match status" value="1"/>
</dbReference>
<dbReference type="PRINTS" id="PR00260">
    <property type="entry name" value="CHEMTRNSDUCR"/>
</dbReference>
<evidence type="ECO:0000259" key="14">
    <source>
        <dbReference type="PROSITE" id="PS50885"/>
    </source>
</evidence>
<evidence type="ECO:0000256" key="2">
    <source>
        <dbReference type="ARBA" id="ARBA00022475"/>
    </source>
</evidence>
<dbReference type="InterPro" id="IPR004089">
    <property type="entry name" value="MCPsignal_dom"/>
</dbReference>
<evidence type="ECO:0000256" key="8">
    <source>
        <dbReference type="ARBA" id="ARBA00023136"/>
    </source>
</evidence>
<comment type="caution">
    <text evidence="15">The sequence shown here is derived from an EMBL/GenBank/DDBJ whole genome shotgun (WGS) entry which is preliminary data.</text>
</comment>
<evidence type="ECO:0000256" key="12">
    <source>
        <dbReference type="SAM" id="Phobius"/>
    </source>
</evidence>
<dbReference type="PROSITE" id="PS50885">
    <property type="entry name" value="HAMP"/>
    <property type="match status" value="1"/>
</dbReference>
<comment type="similarity">
    <text evidence="10">Belongs to the methyl-accepting chemotaxis (MCP) protein family.</text>
</comment>
<comment type="subcellular location">
    <subcellularLocation>
        <location evidence="1">Cell inner membrane</location>
        <topology evidence="1">Multi-pass membrane protein</topology>
    </subcellularLocation>
</comment>
<evidence type="ECO:0000259" key="13">
    <source>
        <dbReference type="PROSITE" id="PS50111"/>
    </source>
</evidence>
<keyword evidence="2" id="KW-1003">Cell membrane</keyword>
<dbReference type="PANTHER" id="PTHR43531">
    <property type="entry name" value="PROTEIN ICFG"/>
    <property type="match status" value="1"/>
</dbReference>
<evidence type="ECO:0000256" key="4">
    <source>
        <dbReference type="ARBA" id="ARBA00022500"/>
    </source>
</evidence>
<dbReference type="SUPFAM" id="SSF47170">
    <property type="entry name" value="Aspartate receptor, ligand-binding domain"/>
    <property type="match status" value="1"/>
</dbReference>
<dbReference type="InterPro" id="IPR035440">
    <property type="entry name" value="4HB_MCP_dom_sf"/>
</dbReference>
<dbReference type="RefSeq" id="WP_140925532.1">
    <property type="nucleotide sequence ID" value="NZ_CP122311.1"/>
</dbReference>
<dbReference type="CDD" id="cd11386">
    <property type="entry name" value="MCP_signal"/>
    <property type="match status" value="1"/>
</dbReference>
<feature type="transmembrane region" description="Helical" evidence="12">
    <location>
        <begin position="193"/>
        <end position="213"/>
    </location>
</feature>
<evidence type="ECO:0000256" key="7">
    <source>
        <dbReference type="ARBA" id="ARBA00022989"/>
    </source>
</evidence>
<dbReference type="PROSITE" id="PS50111">
    <property type="entry name" value="CHEMOTAXIS_TRANSDUC_2"/>
    <property type="match status" value="1"/>
</dbReference>
<evidence type="ECO:0000256" key="10">
    <source>
        <dbReference type="ARBA" id="ARBA00029447"/>
    </source>
</evidence>
<dbReference type="InterPro" id="IPR004090">
    <property type="entry name" value="Chemotax_Me-accpt_rcpt"/>
</dbReference>
<reference evidence="15 16" key="1">
    <citation type="submission" date="2019-06" db="EMBL/GenBank/DDBJ databases">
        <title>Taxogenomics and systematics of the genus Pantoea.</title>
        <authorList>
            <person name="Tambong J.T."/>
        </authorList>
    </citation>
    <scope>NUCLEOTIDE SEQUENCE [LARGE SCALE GENOMIC DNA]</scope>
    <source>
        <strain evidence="15 16">LMG 2558</strain>
    </source>
</reference>
<dbReference type="EMBL" id="VHIZ01000064">
    <property type="protein sequence ID" value="TPV21065.1"/>
    <property type="molecule type" value="Genomic_DNA"/>
</dbReference>
<keyword evidence="8 12" id="KW-0472">Membrane</keyword>
<feature type="transmembrane region" description="Helical" evidence="12">
    <location>
        <begin position="12"/>
        <end position="35"/>
    </location>
</feature>
<gene>
    <name evidence="15" type="ORF">FJW00_20585</name>
</gene>
<evidence type="ECO:0000313" key="15">
    <source>
        <dbReference type="EMBL" id="TPV21065.1"/>
    </source>
</evidence>